<proteinExistence type="predicted"/>
<dbReference type="Proteomes" id="UP000308430">
    <property type="component" value="Unassembled WGS sequence"/>
</dbReference>
<dbReference type="InterPro" id="IPR051544">
    <property type="entry name" value="TPS_OM_transporter"/>
</dbReference>
<keyword evidence="7" id="KW-1185">Reference proteome</keyword>
<dbReference type="PANTHER" id="PTHR34597">
    <property type="entry name" value="SLR1661 PROTEIN"/>
    <property type="match status" value="1"/>
</dbReference>
<dbReference type="Pfam" id="PF03865">
    <property type="entry name" value="ShlB"/>
    <property type="match status" value="1"/>
</dbReference>
<feature type="domain" description="Haemolysin activator HlyB C-terminal" evidence="4">
    <location>
        <begin position="299"/>
        <end position="620"/>
    </location>
</feature>
<accession>A0A4S4B1E9</accession>
<reference evidence="6 7" key="1">
    <citation type="submission" date="2019-04" db="EMBL/GenBank/DDBJ databases">
        <title>Azoarcus nasutitermitis sp. nov. isolated from termite nest.</title>
        <authorList>
            <person name="Lin S.-Y."/>
            <person name="Hameed A."/>
            <person name="Hsu Y.-H."/>
            <person name="Young C.-C."/>
        </authorList>
    </citation>
    <scope>NUCLEOTIDE SEQUENCE [LARGE SCALE GENOMIC DNA]</scope>
    <source>
        <strain evidence="6 7">CC-YHH838</strain>
    </source>
</reference>
<keyword evidence="1" id="KW-1134">Transmembrane beta strand</keyword>
<gene>
    <name evidence="6" type="ORF">E6C76_05395</name>
</gene>
<evidence type="ECO:0000259" key="4">
    <source>
        <dbReference type="Pfam" id="PF03865"/>
    </source>
</evidence>
<evidence type="ECO:0000313" key="7">
    <source>
        <dbReference type="Proteomes" id="UP000308430"/>
    </source>
</evidence>
<feature type="domain" description="Polypeptide-transport-associated ShlB-type" evidence="5">
    <location>
        <begin position="160"/>
        <end position="236"/>
    </location>
</feature>
<dbReference type="InterPro" id="IPR005565">
    <property type="entry name" value="Hemolysn_activator_HlyB_C"/>
</dbReference>
<dbReference type="InterPro" id="IPR013686">
    <property type="entry name" value="Polypept-transport_assoc_ShlB"/>
</dbReference>
<dbReference type="OrthoDB" id="572300at2"/>
<dbReference type="Pfam" id="PF08479">
    <property type="entry name" value="POTRA_2"/>
    <property type="match status" value="1"/>
</dbReference>
<keyword evidence="1" id="KW-0472">Membrane</keyword>
<organism evidence="6 7">
    <name type="scientific">Pseudothauera nasutitermitis</name>
    <dbReference type="NCBI Taxonomy" id="2565930"/>
    <lineage>
        <taxon>Bacteria</taxon>
        <taxon>Pseudomonadati</taxon>
        <taxon>Pseudomonadota</taxon>
        <taxon>Betaproteobacteria</taxon>
        <taxon>Rhodocyclales</taxon>
        <taxon>Zoogloeaceae</taxon>
        <taxon>Pseudothauera</taxon>
    </lineage>
</organism>
<dbReference type="GO" id="GO:0098046">
    <property type="term" value="C:type V protein secretion system complex"/>
    <property type="evidence" value="ECO:0007669"/>
    <property type="project" value="TreeGrafter"/>
</dbReference>
<evidence type="ECO:0000256" key="3">
    <source>
        <dbReference type="ARBA" id="ARBA00023237"/>
    </source>
</evidence>
<evidence type="ECO:0000313" key="6">
    <source>
        <dbReference type="EMBL" id="THF66279.1"/>
    </source>
</evidence>
<dbReference type="EMBL" id="SSOC01000002">
    <property type="protein sequence ID" value="THF66279.1"/>
    <property type="molecule type" value="Genomic_DNA"/>
</dbReference>
<protein>
    <submittedName>
        <fullName evidence="6">ShlB/FhaC/HecB family hemolysin secretion/activation protein</fullName>
    </submittedName>
</protein>
<name>A0A4S4B1E9_9RHOO</name>
<comment type="caution">
    <text evidence="6">The sequence shown here is derived from an EMBL/GenBank/DDBJ whole genome shotgun (WGS) entry which is preliminary data.</text>
</comment>
<keyword evidence="3" id="KW-0998">Cell outer membrane</keyword>
<sequence>MHFHANRWYSHANARKARCDMHSGSLRSLTSSVRNPPWLFKNGGLPSCSSCSPRRMPPSGKEVCSGMDGSIIRGGDVSWSRELYLSFLSGVQQGVGMNKSSRFSLVCIGLMVPFVALAQEDAGRLEKRFEQLPEPRSTPQPLIFPIGETLPPAQAADLRFRLKELTVKGNTVFSTEELQPLHAHLLGQEISLLDIYAVRDAITAKYGNAGFGLSKAVIPEQRIQAEGLVLIEIIEGFVDEVIIEGASEAQQAYLAYAAERIKAERPLRARTLERYLLLANDRFAIKVTSTMKQSERTPGASTLILKVEPAPKTKGGASIDNRGTDSVGKTQFNGDVSLNGLGGRASRTTLGYATVEQGRELQYWSLSHTEILSNEGTSLIIGHTSSRSESGTAILRLLEQESDSQGWSVKIEHPFIRTRQENLSVSVKYDQKDTESKSLGATASRDKIRSIRLGLSYDKADAHDGINQVLLEYSKGIRGLGASRDDSPLKSRADGVPDYQKLVVNLSRRQELGYFSPHLSQFSINAAVMGQYSDRGLLSSEECGIGGQQFGRAYDSSEILGDSCLAASLELRYAIKTQGTPLQYAQAYVFYDGGSVTNHNPLNAMDSRTKSLSSSGLGLRYGIGQYLSGAIEYAKPLTRDVANEGNRDARIFASLSVRF</sequence>
<dbReference type="Gene3D" id="2.40.160.50">
    <property type="entry name" value="membrane protein fhac: a member of the omp85/tpsb transporter family"/>
    <property type="match status" value="1"/>
</dbReference>
<dbReference type="GO" id="GO:0008320">
    <property type="term" value="F:protein transmembrane transporter activity"/>
    <property type="evidence" value="ECO:0007669"/>
    <property type="project" value="TreeGrafter"/>
</dbReference>
<dbReference type="AlphaFoldDB" id="A0A4S4B1E9"/>
<dbReference type="Gene3D" id="3.10.20.310">
    <property type="entry name" value="membrane protein fhac"/>
    <property type="match status" value="1"/>
</dbReference>
<dbReference type="PANTHER" id="PTHR34597:SF6">
    <property type="entry name" value="BLR6126 PROTEIN"/>
    <property type="match status" value="1"/>
</dbReference>
<evidence type="ECO:0000256" key="1">
    <source>
        <dbReference type="ARBA" id="ARBA00022452"/>
    </source>
</evidence>
<dbReference type="GO" id="GO:0046819">
    <property type="term" value="P:protein secretion by the type V secretion system"/>
    <property type="evidence" value="ECO:0007669"/>
    <property type="project" value="TreeGrafter"/>
</dbReference>
<keyword evidence="2" id="KW-0812">Transmembrane</keyword>
<evidence type="ECO:0000259" key="5">
    <source>
        <dbReference type="Pfam" id="PF08479"/>
    </source>
</evidence>
<evidence type="ECO:0000256" key="2">
    <source>
        <dbReference type="ARBA" id="ARBA00022692"/>
    </source>
</evidence>